<comment type="subcellular location">
    <subcellularLocation>
        <location evidence="1">Membrane</location>
    </subcellularLocation>
</comment>
<accession>A0A2U1M1Z6</accession>
<evidence type="ECO:0000256" key="12">
    <source>
        <dbReference type="RuleBase" id="RU000461"/>
    </source>
</evidence>
<name>A0A2U1M1Z6_ARTAN</name>
<keyword evidence="6 13" id="KW-1133">Transmembrane helix</keyword>
<gene>
    <name evidence="14" type="ORF">CTI12_AA428770</name>
</gene>
<dbReference type="PANTHER" id="PTHR24282">
    <property type="entry name" value="CYTOCHROME P450 FAMILY MEMBER"/>
    <property type="match status" value="1"/>
</dbReference>
<dbReference type="InterPro" id="IPR002401">
    <property type="entry name" value="Cyt_P450_E_grp-I"/>
</dbReference>
<dbReference type="GO" id="GO:0005506">
    <property type="term" value="F:iron ion binding"/>
    <property type="evidence" value="ECO:0007669"/>
    <property type="project" value="InterPro"/>
</dbReference>
<evidence type="ECO:0000313" key="15">
    <source>
        <dbReference type="Proteomes" id="UP000245207"/>
    </source>
</evidence>
<dbReference type="Proteomes" id="UP000245207">
    <property type="component" value="Unassembled WGS sequence"/>
</dbReference>
<evidence type="ECO:0000256" key="5">
    <source>
        <dbReference type="ARBA" id="ARBA00022723"/>
    </source>
</evidence>
<feature type="binding site" description="axial binding residue" evidence="11">
    <location>
        <position position="496"/>
    </location>
    <ligand>
        <name>heme</name>
        <dbReference type="ChEBI" id="CHEBI:30413"/>
    </ligand>
    <ligandPart>
        <name>Fe</name>
        <dbReference type="ChEBI" id="CHEBI:18248"/>
    </ligandPart>
</feature>
<dbReference type="InterPro" id="IPR036396">
    <property type="entry name" value="Cyt_P450_sf"/>
</dbReference>
<keyword evidence="4 13" id="KW-0812">Transmembrane</keyword>
<keyword evidence="7 12" id="KW-0560">Oxidoreductase</keyword>
<evidence type="ECO:0000313" key="14">
    <source>
        <dbReference type="EMBL" id="PWA55273.1"/>
    </source>
</evidence>
<dbReference type="GO" id="GO:0020037">
    <property type="term" value="F:heme binding"/>
    <property type="evidence" value="ECO:0007669"/>
    <property type="project" value="InterPro"/>
</dbReference>
<evidence type="ECO:0000256" key="8">
    <source>
        <dbReference type="ARBA" id="ARBA00023004"/>
    </source>
</evidence>
<keyword evidence="9 12" id="KW-0503">Monooxygenase</keyword>
<proteinExistence type="inferred from homology"/>
<dbReference type="GO" id="GO:0016705">
    <property type="term" value="F:oxidoreductase activity, acting on paired donors, with incorporation or reduction of molecular oxygen"/>
    <property type="evidence" value="ECO:0007669"/>
    <property type="project" value="InterPro"/>
</dbReference>
<reference evidence="14 15" key="1">
    <citation type="journal article" date="2018" name="Mol. Plant">
        <title>The genome of Artemisia annua provides insight into the evolution of Asteraceae family and artemisinin biosynthesis.</title>
        <authorList>
            <person name="Shen Q."/>
            <person name="Zhang L."/>
            <person name="Liao Z."/>
            <person name="Wang S."/>
            <person name="Yan T."/>
            <person name="Shi P."/>
            <person name="Liu M."/>
            <person name="Fu X."/>
            <person name="Pan Q."/>
            <person name="Wang Y."/>
            <person name="Lv Z."/>
            <person name="Lu X."/>
            <person name="Zhang F."/>
            <person name="Jiang W."/>
            <person name="Ma Y."/>
            <person name="Chen M."/>
            <person name="Hao X."/>
            <person name="Li L."/>
            <person name="Tang Y."/>
            <person name="Lv G."/>
            <person name="Zhou Y."/>
            <person name="Sun X."/>
            <person name="Brodelius P.E."/>
            <person name="Rose J.K.C."/>
            <person name="Tang K."/>
        </authorList>
    </citation>
    <scope>NUCLEOTIDE SEQUENCE [LARGE SCALE GENOMIC DNA]</scope>
    <source>
        <strain evidence="15">cv. Huhao1</strain>
        <tissue evidence="14">Leaf</tissue>
    </source>
</reference>
<dbReference type="OrthoDB" id="1470350at2759"/>
<dbReference type="Gene3D" id="1.10.630.10">
    <property type="entry name" value="Cytochrome P450"/>
    <property type="match status" value="1"/>
</dbReference>
<dbReference type="STRING" id="35608.A0A2U1M1Z6"/>
<evidence type="ECO:0000256" key="4">
    <source>
        <dbReference type="ARBA" id="ARBA00022692"/>
    </source>
</evidence>
<evidence type="ECO:0000256" key="1">
    <source>
        <dbReference type="ARBA" id="ARBA00004370"/>
    </source>
</evidence>
<dbReference type="GO" id="GO:0016020">
    <property type="term" value="C:membrane"/>
    <property type="evidence" value="ECO:0007669"/>
    <property type="project" value="UniProtKB-SubCell"/>
</dbReference>
<sequence>MGLVTILRGYAESDDASEACSHRIDSIIPKMKGNIGVWCCVGVIVTLLWNALRVLNWVWFKPKKIEKFLRNQGLKGSSYRFLYGDMKDLGKMLKEAKSKPIGLTDDIVPRVSPFYHQSLTVHGKNCFTWMGPRPVLHITEPAMIREIFTNNYQFPKARGRSPFIKLIVAGLADAEANRWSKHRKIINPAFHVEKLKHMVPAFYMSCAELIKKWEEMLKNKRSCEVDVLPYLQTLSCDLISSTAFGSNFEEGKRIFELQKEQAELVRQVIQSVYIPGSIYLPTKRNKRLKETDREVKASIRSIIHKRMIAMKDGECSKNDLLGILLDSSYHEIKQHGNINFGLSIDEVIEECKVFYFAGQETTGNLLCWTMILLAQHANWQIRAREEVLLVCGEKKPDIDELNRLKTVNMIFNEVLRLYPPVVTMVRMIHEETKLGDITAPAGSILQLHTIFLHHDRDVWGDDVKDFNPARFSEGVSNATKGQAAAYFPFGGGPRTCIGQNFALLEVKMALAMILQHFRFDLSPSYSHAPHTIITLQPQFGAHLILHKL</sequence>
<dbReference type="PRINTS" id="PR00385">
    <property type="entry name" value="P450"/>
</dbReference>
<dbReference type="GO" id="GO:0004497">
    <property type="term" value="F:monooxygenase activity"/>
    <property type="evidence" value="ECO:0007669"/>
    <property type="project" value="UniProtKB-KW"/>
</dbReference>
<dbReference type="AlphaFoldDB" id="A0A2U1M1Z6"/>
<dbReference type="PROSITE" id="PS00086">
    <property type="entry name" value="CYTOCHROME_P450"/>
    <property type="match status" value="1"/>
</dbReference>
<dbReference type="PANTHER" id="PTHR24282:SF254">
    <property type="entry name" value="CYTOCHROME P450 CYP72A219-LIKE"/>
    <property type="match status" value="1"/>
</dbReference>
<dbReference type="EMBL" id="PKPP01006803">
    <property type="protein sequence ID" value="PWA55273.1"/>
    <property type="molecule type" value="Genomic_DNA"/>
</dbReference>
<evidence type="ECO:0000256" key="13">
    <source>
        <dbReference type="SAM" id="Phobius"/>
    </source>
</evidence>
<keyword evidence="8 11" id="KW-0408">Iron</keyword>
<dbReference type="SUPFAM" id="SSF48264">
    <property type="entry name" value="Cytochrome P450"/>
    <property type="match status" value="1"/>
</dbReference>
<dbReference type="InterPro" id="IPR001128">
    <property type="entry name" value="Cyt_P450"/>
</dbReference>
<dbReference type="InterPro" id="IPR050665">
    <property type="entry name" value="Cytochrome_P450_Monooxygen"/>
</dbReference>
<evidence type="ECO:0000256" key="2">
    <source>
        <dbReference type="ARBA" id="ARBA00010617"/>
    </source>
</evidence>
<protein>
    <submittedName>
        <fullName evidence="14">Cytochrome P450</fullName>
    </submittedName>
</protein>
<dbReference type="InterPro" id="IPR017972">
    <property type="entry name" value="Cyt_P450_CS"/>
</dbReference>
<comment type="cofactor">
    <cofactor evidence="11">
        <name>heme</name>
        <dbReference type="ChEBI" id="CHEBI:30413"/>
    </cofactor>
</comment>
<comment type="caution">
    <text evidence="14">The sequence shown here is derived from an EMBL/GenBank/DDBJ whole genome shotgun (WGS) entry which is preliminary data.</text>
</comment>
<dbReference type="PRINTS" id="PR00463">
    <property type="entry name" value="EP450I"/>
</dbReference>
<evidence type="ECO:0000256" key="7">
    <source>
        <dbReference type="ARBA" id="ARBA00023002"/>
    </source>
</evidence>
<organism evidence="14 15">
    <name type="scientific">Artemisia annua</name>
    <name type="common">Sweet wormwood</name>
    <dbReference type="NCBI Taxonomy" id="35608"/>
    <lineage>
        <taxon>Eukaryota</taxon>
        <taxon>Viridiplantae</taxon>
        <taxon>Streptophyta</taxon>
        <taxon>Embryophyta</taxon>
        <taxon>Tracheophyta</taxon>
        <taxon>Spermatophyta</taxon>
        <taxon>Magnoliopsida</taxon>
        <taxon>eudicotyledons</taxon>
        <taxon>Gunneridae</taxon>
        <taxon>Pentapetalae</taxon>
        <taxon>asterids</taxon>
        <taxon>campanulids</taxon>
        <taxon>Asterales</taxon>
        <taxon>Asteraceae</taxon>
        <taxon>Asteroideae</taxon>
        <taxon>Anthemideae</taxon>
        <taxon>Artemisiinae</taxon>
        <taxon>Artemisia</taxon>
    </lineage>
</organism>
<keyword evidence="5 11" id="KW-0479">Metal-binding</keyword>
<evidence type="ECO:0000256" key="6">
    <source>
        <dbReference type="ARBA" id="ARBA00022989"/>
    </source>
</evidence>
<keyword evidence="10 13" id="KW-0472">Membrane</keyword>
<keyword evidence="3 11" id="KW-0349">Heme</keyword>
<evidence type="ECO:0000256" key="9">
    <source>
        <dbReference type="ARBA" id="ARBA00023033"/>
    </source>
</evidence>
<keyword evidence="15" id="KW-1185">Reference proteome</keyword>
<dbReference type="FunFam" id="1.10.630.10:FF:000029">
    <property type="entry name" value="Cytochrome P450 734A1"/>
    <property type="match status" value="1"/>
</dbReference>
<evidence type="ECO:0000256" key="11">
    <source>
        <dbReference type="PIRSR" id="PIRSR602401-1"/>
    </source>
</evidence>
<comment type="similarity">
    <text evidence="2 12">Belongs to the cytochrome P450 family.</text>
</comment>
<evidence type="ECO:0000256" key="3">
    <source>
        <dbReference type="ARBA" id="ARBA00022617"/>
    </source>
</evidence>
<dbReference type="Pfam" id="PF00067">
    <property type="entry name" value="p450"/>
    <property type="match status" value="1"/>
</dbReference>
<dbReference type="CDD" id="cd20642">
    <property type="entry name" value="CYP72"/>
    <property type="match status" value="1"/>
</dbReference>
<evidence type="ECO:0000256" key="10">
    <source>
        <dbReference type="ARBA" id="ARBA00023136"/>
    </source>
</evidence>
<feature type="transmembrane region" description="Helical" evidence="13">
    <location>
        <begin position="35"/>
        <end position="60"/>
    </location>
</feature>